<organism evidence="1 2">
    <name type="scientific">Streptosporangium album</name>
    <dbReference type="NCBI Taxonomy" id="47479"/>
    <lineage>
        <taxon>Bacteria</taxon>
        <taxon>Bacillati</taxon>
        <taxon>Actinomycetota</taxon>
        <taxon>Actinomycetes</taxon>
        <taxon>Streptosporangiales</taxon>
        <taxon>Streptosporangiaceae</taxon>
        <taxon>Streptosporangium</taxon>
    </lineage>
</organism>
<dbReference type="AlphaFoldDB" id="A0A7W7RY93"/>
<accession>A0A7W7RY93</accession>
<gene>
    <name evidence="1" type="ORF">FHR32_004437</name>
</gene>
<evidence type="ECO:0000313" key="1">
    <source>
        <dbReference type="EMBL" id="MBB4940132.1"/>
    </source>
</evidence>
<dbReference type="Proteomes" id="UP000534286">
    <property type="component" value="Unassembled WGS sequence"/>
</dbReference>
<proteinExistence type="predicted"/>
<dbReference type="EMBL" id="JACHJU010000001">
    <property type="protein sequence ID" value="MBB4940132.1"/>
    <property type="molecule type" value="Genomic_DNA"/>
</dbReference>
<comment type="caution">
    <text evidence="1">The sequence shown here is derived from an EMBL/GenBank/DDBJ whole genome shotgun (WGS) entry which is preliminary data.</text>
</comment>
<reference evidence="1 2" key="1">
    <citation type="submission" date="2020-08" db="EMBL/GenBank/DDBJ databases">
        <title>Sequencing the genomes of 1000 actinobacteria strains.</title>
        <authorList>
            <person name="Klenk H.-P."/>
        </authorList>
    </citation>
    <scope>NUCLEOTIDE SEQUENCE [LARGE SCALE GENOMIC DNA]</scope>
    <source>
        <strain evidence="1 2">DSM 43023</strain>
    </source>
</reference>
<keyword evidence="2" id="KW-1185">Reference proteome</keyword>
<evidence type="ECO:0000313" key="2">
    <source>
        <dbReference type="Proteomes" id="UP000534286"/>
    </source>
</evidence>
<protein>
    <submittedName>
        <fullName evidence="1">Uncharacterized protein</fullName>
    </submittedName>
</protein>
<dbReference type="RefSeq" id="WP_184755983.1">
    <property type="nucleotide sequence ID" value="NZ_BAABEK010000001.1"/>
</dbReference>
<name>A0A7W7RY93_9ACTN</name>
<sequence>MYEGMSYVYLDPSGAPRCWGDGEVQVFCDYRQRAATARISRHEVLAGLTAVPAPADLNPLVWRRNGQKRRTRSEGRQADG</sequence>